<keyword evidence="2" id="KW-1185">Reference proteome</keyword>
<dbReference type="Proteomes" id="UP001501565">
    <property type="component" value="Unassembled WGS sequence"/>
</dbReference>
<dbReference type="RefSeq" id="WP_344798244.1">
    <property type="nucleotide sequence ID" value="NZ_BAABBN010000007.1"/>
</dbReference>
<organism evidence="1 2">
    <name type="scientific">Litoribacillus peritrichatus</name>
    <dbReference type="NCBI Taxonomy" id="718191"/>
    <lineage>
        <taxon>Bacteria</taxon>
        <taxon>Pseudomonadati</taxon>
        <taxon>Pseudomonadota</taxon>
        <taxon>Gammaproteobacteria</taxon>
        <taxon>Oceanospirillales</taxon>
        <taxon>Oceanospirillaceae</taxon>
        <taxon>Litoribacillus</taxon>
    </lineage>
</organism>
<comment type="caution">
    <text evidence="1">The sequence shown here is derived from an EMBL/GenBank/DDBJ whole genome shotgun (WGS) entry which is preliminary data.</text>
</comment>
<protein>
    <submittedName>
        <fullName evidence="1">Uncharacterized protein</fullName>
    </submittedName>
</protein>
<accession>A0ABP7MJA4</accession>
<proteinExistence type="predicted"/>
<dbReference type="EMBL" id="BAABBN010000007">
    <property type="protein sequence ID" value="GAA3924614.1"/>
    <property type="molecule type" value="Genomic_DNA"/>
</dbReference>
<name>A0ABP7MJA4_9GAMM</name>
<sequence>MINSEKVSEVKTELLNACINLDNDDKRAREQEKNKKMRATRLSIELYREQQELLHQTEEFLFREELEE</sequence>
<evidence type="ECO:0000313" key="2">
    <source>
        <dbReference type="Proteomes" id="UP001501565"/>
    </source>
</evidence>
<gene>
    <name evidence="1" type="ORF">GCM10022277_20590</name>
</gene>
<reference evidence="2" key="1">
    <citation type="journal article" date="2019" name="Int. J. Syst. Evol. Microbiol.">
        <title>The Global Catalogue of Microorganisms (GCM) 10K type strain sequencing project: providing services to taxonomists for standard genome sequencing and annotation.</title>
        <authorList>
            <consortium name="The Broad Institute Genomics Platform"/>
            <consortium name="The Broad Institute Genome Sequencing Center for Infectious Disease"/>
            <person name="Wu L."/>
            <person name="Ma J."/>
        </authorList>
    </citation>
    <scope>NUCLEOTIDE SEQUENCE [LARGE SCALE GENOMIC DNA]</scope>
    <source>
        <strain evidence="2">JCM 17551</strain>
    </source>
</reference>
<evidence type="ECO:0000313" key="1">
    <source>
        <dbReference type="EMBL" id="GAA3924614.1"/>
    </source>
</evidence>